<evidence type="ECO:0000256" key="3">
    <source>
        <dbReference type="ARBA" id="ARBA00022801"/>
    </source>
</evidence>
<feature type="active site" description="Charge relay system" evidence="5 6">
    <location>
        <position position="412"/>
    </location>
</feature>
<dbReference type="PROSITE" id="PS00138">
    <property type="entry name" value="SUBTILASE_SER"/>
    <property type="match status" value="1"/>
</dbReference>
<dbReference type="PROSITE" id="PS00137">
    <property type="entry name" value="SUBTILASE_HIS"/>
    <property type="match status" value="1"/>
</dbReference>
<accession>A0A1C3N1S1</accession>
<dbReference type="PRINTS" id="PR00723">
    <property type="entry name" value="SUBTILISIN"/>
</dbReference>
<keyword evidence="3 6" id="KW-0378">Hydrolase</keyword>
<dbReference type="Gene3D" id="3.40.50.200">
    <property type="entry name" value="Peptidase S8/S53 domain"/>
    <property type="match status" value="1"/>
</dbReference>
<proteinExistence type="inferred from homology"/>
<dbReference type="Gene3D" id="3.50.30.30">
    <property type="match status" value="1"/>
</dbReference>
<feature type="active site" description="Charge relay system" evidence="5 6">
    <location>
        <position position="206"/>
    </location>
</feature>
<dbReference type="InterPro" id="IPR023827">
    <property type="entry name" value="Peptidase_S8_Asp-AS"/>
</dbReference>
<evidence type="ECO:0000256" key="2">
    <source>
        <dbReference type="ARBA" id="ARBA00022670"/>
    </source>
</evidence>
<evidence type="ECO:0000259" key="10">
    <source>
        <dbReference type="Pfam" id="PF00082"/>
    </source>
</evidence>
<comment type="similarity">
    <text evidence="1 6 7">Belongs to the peptidase S8 family.</text>
</comment>
<evidence type="ECO:0000256" key="9">
    <source>
        <dbReference type="SAM" id="SignalP"/>
    </source>
</evidence>
<reference evidence="12" key="1">
    <citation type="submission" date="2016-06" db="EMBL/GenBank/DDBJ databases">
        <authorList>
            <person name="Varghese N."/>
        </authorList>
    </citation>
    <scope>NUCLEOTIDE SEQUENCE [LARGE SCALE GENOMIC DNA]</scope>
    <source>
        <strain evidence="12">DSM 45344</strain>
    </source>
</reference>
<evidence type="ECO:0000313" key="11">
    <source>
        <dbReference type="EMBL" id="SBV26491.1"/>
    </source>
</evidence>
<evidence type="ECO:0000256" key="1">
    <source>
        <dbReference type="ARBA" id="ARBA00011073"/>
    </source>
</evidence>
<evidence type="ECO:0000256" key="7">
    <source>
        <dbReference type="RuleBase" id="RU003355"/>
    </source>
</evidence>
<dbReference type="PROSITE" id="PS00136">
    <property type="entry name" value="SUBTILASE_ASP"/>
    <property type="match status" value="1"/>
</dbReference>
<dbReference type="SUPFAM" id="SSF52743">
    <property type="entry name" value="Subtilisin-like"/>
    <property type="match status" value="1"/>
</dbReference>
<name>A0A1C3N1S1_9ACTN</name>
<evidence type="ECO:0000313" key="12">
    <source>
        <dbReference type="Proteomes" id="UP000199393"/>
    </source>
</evidence>
<dbReference type="InterPro" id="IPR000209">
    <property type="entry name" value="Peptidase_S8/S53_dom"/>
</dbReference>
<dbReference type="InterPro" id="IPR036852">
    <property type="entry name" value="Peptidase_S8/S53_dom_sf"/>
</dbReference>
<sequence>MLVHSILAVLTAATMGAPAPVPPAAAAAAPPAGSPSRTVTLITGDRVTVTGTAVTRVEAAEGVRISTFRGETYAYPDAALPYVASGLLDADLFNVTRLIADGYDDAHADRLPLIVEYAAGARALPKSAAEVRPLESIGGAAITVARTREFWSTLAAPGTSMRGGVSRIWLDGKVRAALAESTAQIGAPQVWAGGDTGVGVDVAVLDTGVDREHPDLAGRIEEATSFVPGEEVTDRHGHGTHVASTIAGTGAASGGAERGVAPGADLHIGKVLNDQGEGQDSWIISGMEWAARTARARVVNMSLGGRPTDGTDPLSAAVDRLSAETGTLFVIAAGNSGPDVQVVGAPGAAASALTVGAVDAQDRLAVFSSRGPRHGDNAPKPDLTGPGVDILAARSQYAPEGEGAYQTMSGTSMASPHVAGAAALLAATHPDWTGARLKDALMSTSKGTPQHRLDWAGSGRVDVDAAVHATVFATGTTFAGLRWPYSPGQQAEQTITYTNTGDRAVTLDLAVTGQAFTLPQRRVTVPARGTATASVITPLDAMPDGTYAIGSVTATGADGISLRTVVGVNREAKHANLTVTGKGPDGKPLSGVLVVKDVLNDTVPRVFEVDAGGTLKVRLPASTWAMWMYADVPGANGPHSLGRAVLAAPEVVLDTDREVLLDGRKLVEARAVTPTRSSLAQLRVDLFRSYPGKYPFGDDYVAGPQYDSIWATPTGRKVTQGGFTFGTRWSSTQPPLSFTVAGERFDDLLPQSGSAKLPEGVYRRGTVLIPAGGSFAPARGKVAIVRYVDVPTAIAQADAAHRAGATMLLIVNTGPGRLDAWWEVGDPSTPLPVAAVARDPGERLLSLLGRTTVTVESHPEPRYVYDLNRWHSGAIPADLTWRPRERDLARVEQDFRSRSAGTGNMTRNDAHPDVPGSALLGPILPIPTQGQRTDWLSEGPWREQAGAPGVLIMSDEHTYPVGRTTTTSWFAPVGRPRLFDDGPFPAPSRIGELVGVFGIPAFGDADPHHQGTLGQGATQTTALYEGATELGRADGDILIAEVGTSAKSLRMVTRTAHDGSATPYSTRTDTEWTFRSPAPNLEHVEAVPLDLVQLDYQVATSLSGVASRHARLDVTATRIDGRPLGAAGRVEVSYDDGRTWHKLGRNGVLDAPKSARFVSVRATATDAAKHGSVTQTVIRAFGVR</sequence>
<gene>
    <name evidence="11" type="ORF">GA0070620_1981</name>
</gene>
<dbReference type="Proteomes" id="UP000199393">
    <property type="component" value="Chromosome I"/>
</dbReference>
<feature type="signal peptide" evidence="9">
    <location>
        <begin position="1"/>
        <end position="19"/>
    </location>
</feature>
<evidence type="ECO:0000256" key="5">
    <source>
        <dbReference type="PIRSR" id="PIRSR615500-1"/>
    </source>
</evidence>
<dbReference type="GO" id="GO:0004252">
    <property type="term" value="F:serine-type endopeptidase activity"/>
    <property type="evidence" value="ECO:0007669"/>
    <property type="project" value="UniProtKB-UniRule"/>
</dbReference>
<dbReference type="RefSeq" id="WP_197677578.1">
    <property type="nucleotide sequence ID" value="NZ_JBHRWG010000003.1"/>
</dbReference>
<dbReference type="STRING" id="307121.GA0070620_1981"/>
<dbReference type="PROSITE" id="PS51892">
    <property type="entry name" value="SUBTILASE"/>
    <property type="match status" value="1"/>
</dbReference>
<protein>
    <submittedName>
        <fullName evidence="11">Serine protease, subtilisin family</fullName>
    </submittedName>
</protein>
<feature type="active site" description="Charge relay system" evidence="5 6">
    <location>
        <position position="238"/>
    </location>
</feature>
<evidence type="ECO:0000256" key="4">
    <source>
        <dbReference type="ARBA" id="ARBA00022825"/>
    </source>
</evidence>
<dbReference type="GO" id="GO:0006508">
    <property type="term" value="P:proteolysis"/>
    <property type="evidence" value="ECO:0007669"/>
    <property type="project" value="UniProtKB-KW"/>
</dbReference>
<dbReference type="PATRIC" id="fig|307121.4.peg.2036"/>
<evidence type="ECO:0000256" key="8">
    <source>
        <dbReference type="SAM" id="MobiDB-lite"/>
    </source>
</evidence>
<organism evidence="11 12">
    <name type="scientific">Micromonospora krabiensis</name>
    <dbReference type="NCBI Taxonomy" id="307121"/>
    <lineage>
        <taxon>Bacteria</taxon>
        <taxon>Bacillati</taxon>
        <taxon>Actinomycetota</taxon>
        <taxon>Actinomycetes</taxon>
        <taxon>Micromonosporales</taxon>
        <taxon>Micromonosporaceae</taxon>
        <taxon>Micromonospora</taxon>
    </lineage>
</organism>
<feature type="domain" description="Peptidase S8/S53" evidence="10">
    <location>
        <begin position="199"/>
        <end position="452"/>
    </location>
</feature>
<dbReference type="AlphaFoldDB" id="A0A1C3N1S1"/>
<dbReference type="PANTHER" id="PTHR43806:SF11">
    <property type="entry name" value="CEREVISIN-RELATED"/>
    <property type="match status" value="1"/>
</dbReference>
<dbReference type="PANTHER" id="PTHR43806">
    <property type="entry name" value="PEPTIDASE S8"/>
    <property type="match status" value="1"/>
</dbReference>
<dbReference type="InterPro" id="IPR017296">
    <property type="entry name" value="Peptidase_S8A_SAM-P45"/>
</dbReference>
<dbReference type="InterPro" id="IPR022398">
    <property type="entry name" value="Peptidase_S8_His-AS"/>
</dbReference>
<dbReference type="Pfam" id="PF00082">
    <property type="entry name" value="Peptidase_S8"/>
    <property type="match status" value="1"/>
</dbReference>
<dbReference type="EMBL" id="LT598496">
    <property type="protein sequence ID" value="SBV26491.1"/>
    <property type="molecule type" value="Genomic_DNA"/>
</dbReference>
<keyword evidence="9" id="KW-0732">Signal</keyword>
<feature type="region of interest" description="Disordered" evidence="8">
    <location>
        <begin position="231"/>
        <end position="258"/>
    </location>
</feature>
<feature type="chain" id="PRO_5038879439" evidence="9">
    <location>
        <begin position="20"/>
        <end position="1184"/>
    </location>
</feature>
<keyword evidence="12" id="KW-1185">Reference proteome</keyword>
<keyword evidence="2 6" id="KW-0645">Protease</keyword>
<dbReference type="InterPro" id="IPR023828">
    <property type="entry name" value="Peptidase_S8_Ser-AS"/>
</dbReference>
<dbReference type="InterPro" id="IPR015500">
    <property type="entry name" value="Peptidase_S8_subtilisin-rel"/>
</dbReference>
<dbReference type="PIRSF" id="PIRSF037852">
    <property type="entry name" value="Subtilisin_rel_SAV5721"/>
    <property type="match status" value="1"/>
</dbReference>
<evidence type="ECO:0000256" key="6">
    <source>
        <dbReference type="PROSITE-ProRule" id="PRU01240"/>
    </source>
</evidence>
<dbReference type="InterPro" id="IPR050131">
    <property type="entry name" value="Peptidase_S8_subtilisin-like"/>
</dbReference>
<keyword evidence="4 6" id="KW-0720">Serine protease</keyword>